<evidence type="ECO:0000313" key="2">
    <source>
        <dbReference type="Proteomes" id="UP000663842"/>
    </source>
</evidence>
<gene>
    <name evidence="1" type="ORF">UXM345_LOCUS35321</name>
</gene>
<name>A0A820KH68_9BILA</name>
<organism evidence="1 2">
    <name type="scientific">Rotaria magnacalcarata</name>
    <dbReference type="NCBI Taxonomy" id="392030"/>
    <lineage>
        <taxon>Eukaryota</taxon>
        <taxon>Metazoa</taxon>
        <taxon>Spiralia</taxon>
        <taxon>Gnathifera</taxon>
        <taxon>Rotifera</taxon>
        <taxon>Eurotatoria</taxon>
        <taxon>Bdelloidea</taxon>
        <taxon>Philodinida</taxon>
        <taxon>Philodinidae</taxon>
        <taxon>Rotaria</taxon>
    </lineage>
</organism>
<evidence type="ECO:0000313" key="1">
    <source>
        <dbReference type="EMBL" id="CAF4337303.1"/>
    </source>
</evidence>
<comment type="caution">
    <text evidence="1">The sequence shown here is derived from an EMBL/GenBank/DDBJ whole genome shotgun (WGS) entry which is preliminary data.</text>
</comment>
<dbReference type="EMBL" id="CAJOBF010014208">
    <property type="protein sequence ID" value="CAF4337303.1"/>
    <property type="molecule type" value="Genomic_DNA"/>
</dbReference>
<reference evidence="1" key="1">
    <citation type="submission" date="2021-02" db="EMBL/GenBank/DDBJ databases">
        <authorList>
            <person name="Nowell W R."/>
        </authorList>
    </citation>
    <scope>NUCLEOTIDE SEQUENCE</scope>
</reference>
<dbReference type="AlphaFoldDB" id="A0A820KH68"/>
<protein>
    <submittedName>
        <fullName evidence="1">Uncharacterized protein</fullName>
    </submittedName>
</protein>
<sequence length="87" mass="10230">MGNSNSELELTPELALFRQSWSWSWSGIFPNRSGVVWSWSGTYLSWSWSWSGVDICLEWSWSGVDLFHMELELVFFNSDFELRFPTP</sequence>
<feature type="non-terminal residue" evidence="1">
    <location>
        <position position="87"/>
    </location>
</feature>
<accession>A0A820KH68</accession>
<proteinExistence type="predicted"/>
<dbReference type="Proteomes" id="UP000663842">
    <property type="component" value="Unassembled WGS sequence"/>
</dbReference>